<evidence type="ECO:0000313" key="3">
    <source>
        <dbReference type="Proteomes" id="UP001478133"/>
    </source>
</evidence>
<dbReference type="RefSeq" id="WP_022505321.1">
    <property type="nucleotide sequence ID" value="NZ_JBBMEY010000001.1"/>
</dbReference>
<keyword evidence="1" id="KW-0472">Membrane</keyword>
<protein>
    <submittedName>
        <fullName evidence="2">Uncharacterized protein</fullName>
    </submittedName>
</protein>
<dbReference type="Proteomes" id="UP001478133">
    <property type="component" value="Unassembled WGS sequence"/>
</dbReference>
<keyword evidence="3" id="KW-1185">Reference proteome</keyword>
<keyword evidence="1" id="KW-1133">Transmembrane helix</keyword>
<feature type="transmembrane region" description="Helical" evidence="1">
    <location>
        <begin position="12"/>
        <end position="32"/>
    </location>
</feature>
<keyword evidence="1" id="KW-0812">Transmembrane</keyword>
<dbReference type="EMBL" id="JBBMFI010000001">
    <property type="protein sequence ID" value="MEQ2564781.1"/>
    <property type="molecule type" value="Genomic_DNA"/>
</dbReference>
<comment type="caution">
    <text evidence="2">The sequence shown here is derived from an EMBL/GenBank/DDBJ whole genome shotgun (WGS) entry which is preliminary data.</text>
</comment>
<gene>
    <name evidence="2" type="ORF">ABFO16_00830</name>
</gene>
<name>A0ABV1HRT7_9FIRM</name>
<reference evidence="2 3" key="1">
    <citation type="submission" date="2024-03" db="EMBL/GenBank/DDBJ databases">
        <title>Human intestinal bacterial collection.</title>
        <authorList>
            <person name="Pauvert C."/>
            <person name="Hitch T.C.A."/>
            <person name="Clavel T."/>
        </authorList>
    </citation>
    <scope>NUCLEOTIDE SEQUENCE [LARGE SCALE GENOMIC DNA]</scope>
    <source>
        <strain evidence="2 3">CLA-AP-H18</strain>
    </source>
</reference>
<feature type="transmembrane region" description="Helical" evidence="1">
    <location>
        <begin position="38"/>
        <end position="58"/>
    </location>
</feature>
<evidence type="ECO:0000313" key="2">
    <source>
        <dbReference type="EMBL" id="MEQ2564781.1"/>
    </source>
</evidence>
<sequence length="146" mass="17374">MKMSWFNKYLKVFSIFVISFLSLVTLIMIFAFCIGDVTVGNFILFIGVEICLIGMFIGQIHYFSTFAYKVYFDNDNIVFQFKNKTYTYNRNDCKKIFTNVMITKFTFYNKKIRCAKNDYFDDNTGQLKDKLNKEFFPNAIITKIWD</sequence>
<proteinExistence type="predicted"/>
<evidence type="ECO:0000256" key="1">
    <source>
        <dbReference type="SAM" id="Phobius"/>
    </source>
</evidence>
<accession>A0ABV1HRT7</accession>
<organism evidence="2 3">
    <name type="scientific">Ruminococcoides intestinihominis</name>
    <dbReference type="NCBI Taxonomy" id="3133161"/>
    <lineage>
        <taxon>Bacteria</taxon>
        <taxon>Bacillati</taxon>
        <taxon>Bacillota</taxon>
        <taxon>Clostridia</taxon>
        <taxon>Eubacteriales</taxon>
        <taxon>Oscillospiraceae</taxon>
        <taxon>Ruminococcoides</taxon>
    </lineage>
</organism>